<dbReference type="Proteomes" id="UP000535511">
    <property type="component" value="Unassembled WGS sequence"/>
</dbReference>
<reference evidence="2 3" key="1">
    <citation type="submission" date="2020-07" db="EMBL/GenBank/DDBJ databases">
        <title>Sequencing the genomes of 1000 actinobacteria strains.</title>
        <authorList>
            <person name="Klenk H.-P."/>
        </authorList>
    </citation>
    <scope>NUCLEOTIDE SEQUENCE [LARGE SCALE GENOMIC DNA]</scope>
    <source>
        <strain evidence="2 3">DSM 21350</strain>
    </source>
</reference>
<dbReference type="Pfam" id="PF03009">
    <property type="entry name" value="GDPD"/>
    <property type="match status" value="1"/>
</dbReference>
<sequence length="269" mass="29683">MTPPRTGFAYLDQAVRGGGVLALAHRGGAYHPEIEGLENTLAAFRHAVELGFSYLETDVHVTRDGVLLAFHDQALDRVSDGEGAIVELTHAEVGRALVGGQERVPTLAELLDAFPDARFNIDIKADGAVAPLARLVAERELWDRVLVGSFSPRRLRRFRALTHHRVATSAHPLEVVAFRALPSGRLADRLTRGRVAALQVPHRRGRWTVVTPGLVRRAHAAGKQVHVWTVDEPDEMRSLLDRGVDGLISDRTDILKTVLVERGQWREPT</sequence>
<protein>
    <submittedName>
        <fullName evidence="2">Glycerophosphoryl diester phosphodiesterase</fullName>
        <ecNumber evidence="2">3.1.4.46</ecNumber>
    </submittedName>
</protein>
<keyword evidence="2" id="KW-0378">Hydrolase</keyword>
<dbReference type="CDD" id="cd08561">
    <property type="entry name" value="GDPD_cytoplasmic_ScUgpQ2_like"/>
    <property type="match status" value="1"/>
</dbReference>
<dbReference type="Gene3D" id="3.20.20.190">
    <property type="entry name" value="Phosphatidylinositol (PI) phosphodiesterase"/>
    <property type="match status" value="1"/>
</dbReference>
<name>A0A7Y9E616_9ACTN</name>
<dbReference type="SUPFAM" id="SSF51695">
    <property type="entry name" value="PLC-like phosphodiesterases"/>
    <property type="match status" value="1"/>
</dbReference>
<proteinExistence type="predicted"/>
<comment type="caution">
    <text evidence="2">The sequence shown here is derived from an EMBL/GenBank/DDBJ whole genome shotgun (WGS) entry which is preliminary data.</text>
</comment>
<dbReference type="PANTHER" id="PTHR43805:SF1">
    <property type="entry name" value="GP-PDE DOMAIN-CONTAINING PROTEIN"/>
    <property type="match status" value="1"/>
</dbReference>
<evidence type="ECO:0000313" key="2">
    <source>
        <dbReference type="EMBL" id="NYD41891.1"/>
    </source>
</evidence>
<dbReference type="PANTHER" id="PTHR43805">
    <property type="entry name" value="GLYCEROPHOSPHORYL DIESTER PHOSPHODIESTERASE"/>
    <property type="match status" value="1"/>
</dbReference>
<dbReference type="InterPro" id="IPR017946">
    <property type="entry name" value="PLC-like_Pdiesterase_TIM-brl"/>
</dbReference>
<dbReference type="EC" id="3.1.4.46" evidence="2"/>
<accession>A0A7Y9E616</accession>
<organism evidence="2 3">
    <name type="scientific">Nocardioides panaciterrulae</name>
    <dbReference type="NCBI Taxonomy" id="661492"/>
    <lineage>
        <taxon>Bacteria</taxon>
        <taxon>Bacillati</taxon>
        <taxon>Actinomycetota</taxon>
        <taxon>Actinomycetes</taxon>
        <taxon>Propionibacteriales</taxon>
        <taxon>Nocardioidaceae</taxon>
        <taxon>Nocardioides</taxon>
    </lineage>
</organism>
<gene>
    <name evidence="2" type="ORF">BJZ21_001974</name>
</gene>
<evidence type="ECO:0000313" key="3">
    <source>
        <dbReference type="Proteomes" id="UP000535511"/>
    </source>
</evidence>
<dbReference type="EMBL" id="JACCBG010000001">
    <property type="protein sequence ID" value="NYD41891.1"/>
    <property type="molecule type" value="Genomic_DNA"/>
</dbReference>
<keyword evidence="3" id="KW-1185">Reference proteome</keyword>
<dbReference type="AlphaFoldDB" id="A0A7Y9E616"/>
<dbReference type="PROSITE" id="PS51704">
    <property type="entry name" value="GP_PDE"/>
    <property type="match status" value="1"/>
</dbReference>
<feature type="domain" description="GP-PDE" evidence="1">
    <location>
        <begin position="20"/>
        <end position="259"/>
    </location>
</feature>
<dbReference type="RefSeq" id="WP_179663572.1">
    <property type="nucleotide sequence ID" value="NZ_JACCBG010000001.1"/>
</dbReference>
<dbReference type="GO" id="GO:0008889">
    <property type="term" value="F:glycerophosphodiester phosphodiesterase activity"/>
    <property type="evidence" value="ECO:0007669"/>
    <property type="project" value="UniProtKB-EC"/>
</dbReference>
<evidence type="ECO:0000259" key="1">
    <source>
        <dbReference type="PROSITE" id="PS51704"/>
    </source>
</evidence>
<dbReference type="InterPro" id="IPR030395">
    <property type="entry name" value="GP_PDE_dom"/>
</dbReference>
<dbReference type="GO" id="GO:0006629">
    <property type="term" value="P:lipid metabolic process"/>
    <property type="evidence" value="ECO:0007669"/>
    <property type="project" value="InterPro"/>
</dbReference>